<dbReference type="PANTHER" id="PTHR38834">
    <property type="entry name" value="PERIPLASMIC SUBSTRATE BINDING PROTEIN FAMILY 3"/>
    <property type="match status" value="1"/>
</dbReference>
<keyword evidence="1" id="KW-0732">Signal</keyword>
<dbReference type="SUPFAM" id="SSF53850">
    <property type="entry name" value="Periplasmic binding protein-like II"/>
    <property type="match status" value="1"/>
</dbReference>
<evidence type="ECO:0000313" key="3">
    <source>
        <dbReference type="EMBL" id="QKZ05635.1"/>
    </source>
</evidence>
<dbReference type="EMBL" id="CP056030">
    <property type="protein sequence ID" value="QKZ05635.1"/>
    <property type="molecule type" value="Genomic_DNA"/>
</dbReference>
<dbReference type="Gene3D" id="3.40.190.10">
    <property type="entry name" value="Periplasmic binding protein-like II"/>
    <property type="match status" value="2"/>
</dbReference>
<name>A0A7D5D9X6_9PSED</name>
<protein>
    <submittedName>
        <fullName evidence="3">Transporter substrate-binding domain-containing protein</fullName>
    </submittedName>
</protein>
<proteinExistence type="predicted"/>
<keyword evidence="4" id="KW-1185">Reference proteome</keyword>
<reference evidence="3 4" key="1">
    <citation type="submission" date="2020-06" db="EMBL/GenBank/DDBJ databases">
        <title>Pseudomonas eucalypticola sp. nov., an endophyte of Eucalyptus dunnii leaves with biocontrol ability of eucalyptus leaf blight.</title>
        <authorList>
            <person name="Liu Y."/>
            <person name="Song Z."/>
            <person name="Zeng H."/>
            <person name="Lu M."/>
            <person name="Wang X."/>
            <person name="Lian X."/>
            <person name="Zhang Q."/>
        </authorList>
    </citation>
    <scope>NUCLEOTIDE SEQUENCE [LARGE SCALE GENOMIC DNA]</scope>
    <source>
        <strain evidence="3 4">NP-1</strain>
    </source>
</reference>
<dbReference type="AlphaFoldDB" id="A0A7D5D9X6"/>
<accession>A0A7D5D9X6</accession>
<evidence type="ECO:0000256" key="1">
    <source>
        <dbReference type="SAM" id="SignalP"/>
    </source>
</evidence>
<gene>
    <name evidence="3" type="ORF">HWQ56_18270</name>
</gene>
<dbReference type="Pfam" id="PF00497">
    <property type="entry name" value="SBP_bac_3"/>
    <property type="match status" value="1"/>
</dbReference>
<organism evidence="3 4">
    <name type="scientific">Pseudomonas eucalypticola</name>
    <dbReference type="NCBI Taxonomy" id="2599595"/>
    <lineage>
        <taxon>Bacteria</taxon>
        <taxon>Pseudomonadati</taxon>
        <taxon>Pseudomonadota</taxon>
        <taxon>Gammaproteobacteria</taxon>
        <taxon>Pseudomonadales</taxon>
        <taxon>Pseudomonadaceae</taxon>
        <taxon>Pseudomonas</taxon>
    </lineage>
</organism>
<dbReference type="KEGG" id="pez:HWQ56_18270"/>
<feature type="domain" description="Solute-binding protein family 3/N-terminal" evidence="2">
    <location>
        <begin position="45"/>
        <end position="256"/>
    </location>
</feature>
<dbReference type="Proteomes" id="UP000509568">
    <property type="component" value="Chromosome"/>
</dbReference>
<sequence>MIHPSRPRRRPGPHALLLFCAGWLTAVLGGTCQAAAANPVDLYLPDAPPLSMPGPATGHGIVGDATLKAAALAGVDVNLILQPWPRAQLSVRDGSNHLIIPLSRTPDREAHYTWIAPIMSMDRAFFSLGAPVDSFEQARKTYRRIAVGMGSAQEQKLRDEGFADGQIYPVKIGENPAQLLLLGRVDAWFNGVPETRYIWRGVSDRPLQMSPPLMNTDLYLACSRVCDAALVQRLRRVIEDLRNDGTLKRIADAYLDETSGSLAK</sequence>
<dbReference type="PANTHER" id="PTHR38834:SF3">
    <property type="entry name" value="SOLUTE-BINDING PROTEIN FAMILY 3_N-TERMINAL DOMAIN-CONTAINING PROTEIN"/>
    <property type="match status" value="1"/>
</dbReference>
<dbReference type="InterPro" id="IPR001638">
    <property type="entry name" value="Solute-binding_3/MltF_N"/>
</dbReference>
<evidence type="ECO:0000259" key="2">
    <source>
        <dbReference type="Pfam" id="PF00497"/>
    </source>
</evidence>
<feature type="signal peptide" evidence="1">
    <location>
        <begin position="1"/>
        <end position="36"/>
    </location>
</feature>
<dbReference type="RefSeq" id="WP_176571395.1">
    <property type="nucleotide sequence ID" value="NZ_CP056030.1"/>
</dbReference>
<evidence type="ECO:0000313" key="4">
    <source>
        <dbReference type="Proteomes" id="UP000509568"/>
    </source>
</evidence>
<feature type="chain" id="PRO_5028891713" evidence="1">
    <location>
        <begin position="37"/>
        <end position="264"/>
    </location>
</feature>